<dbReference type="EMBL" id="JACEIP010000043">
    <property type="protein sequence ID" value="MBA4544517.1"/>
    <property type="molecule type" value="Genomic_DNA"/>
</dbReference>
<keyword evidence="1" id="KW-0808">Transferase</keyword>
<dbReference type="Pfam" id="PF01885">
    <property type="entry name" value="PTS_2-RNA"/>
    <property type="match status" value="1"/>
</dbReference>
<keyword evidence="2" id="KW-1185">Reference proteome</keyword>
<dbReference type="Gene3D" id="1.10.10.970">
    <property type="entry name" value="RNA 2'-phosphotransferase, Tpt1/KptA family, N-terminal domain"/>
    <property type="match status" value="1"/>
</dbReference>
<proteinExistence type="predicted"/>
<dbReference type="Proteomes" id="UP000530514">
    <property type="component" value="Unassembled WGS sequence"/>
</dbReference>
<evidence type="ECO:0000313" key="1">
    <source>
        <dbReference type="EMBL" id="MBA4544517.1"/>
    </source>
</evidence>
<dbReference type="InterPro" id="IPR042080">
    <property type="entry name" value="RNA_2'-PTrans_N"/>
</dbReference>
<gene>
    <name evidence="1" type="ORF">H1164_16935</name>
</gene>
<dbReference type="AlphaFoldDB" id="A0A7W1XD83"/>
<comment type="caution">
    <text evidence="1">The sequence shown here is derived from an EMBL/GenBank/DDBJ whole genome shotgun (WGS) entry which is preliminary data.</text>
</comment>
<dbReference type="GO" id="GO:0016740">
    <property type="term" value="F:transferase activity"/>
    <property type="evidence" value="ECO:0007669"/>
    <property type="project" value="UniProtKB-KW"/>
</dbReference>
<reference evidence="1 2" key="1">
    <citation type="submission" date="2020-07" db="EMBL/GenBank/DDBJ databases">
        <authorList>
            <person name="Feng H."/>
        </authorList>
    </citation>
    <scope>NUCLEOTIDE SEQUENCE [LARGE SCALE GENOMIC DNA]</scope>
    <source>
        <strain evidence="2">s-11</strain>
    </source>
</reference>
<dbReference type="OrthoDB" id="4537997at2"/>
<sequence>MTVERSSLVWLLQKHGVLLDRETLERIVKTNEKQRFSFSEDGQKIRANQGHSVH</sequence>
<dbReference type="SUPFAM" id="SSF56399">
    <property type="entry name" value="ADP-ribosylation"/>
    <property type="match status" value="1"/>
</dbReference>
<protein>
    <submittedName>
        <fullName evidence="1">RNA 2'-phosphotransferase</fullName>
    </submittedName>
</protein>
<name>A0A7W1XD83_9BACL</name>
<organism evidence="1 2">
    <name type="scientific">Thermoactinomyces daqus</name>
    <dbReference type="NCBI Taxonomy" id="1329516"/>
    <lineage>
        <taxon>Bacteria</taxon>
        <taxon>Bacillati</taxon>
        <taxon>Bacillota</taxon>
        <taxon>Bacilli</taxon>
        <taxon>Bacillales</taxon>
        <taxon>Thermoactinomycetaceae</taxon>
        <taxon>Thermoactinomyces</taxon>
    </lineage>
</organism>
<evidence type="ECO:0000313" key="2">
    <source>
        <dbReference type="Proteomes" id="UP000530514"/>
    </source>
</evidence>
<dbReference type="InterPro" id="IPR002745">
    <property type="entry name" value="Ptrans_KptA/Tpt1"/>
</dbReference>
<accession>A0A7W1XD83</accession>